<dbReference type="Proteomes" id="UP000663864">
    <property type="component" value="Unassembled WGS sequence"/>
</dbReference>
<dbReference type="EMBL" id="CAJNOT010000483">
    <property type="protein sequence ID" value="CAF0997149.1"/>
    <property type="molecule type" value="Genomic_DNA"/>
</dbReference>
<dbReference type="PROSITE" id="PS51030">
    <property type="entry name" value="NUCLEAR_REC_DBD_2"/>
    <property type="match status" value="2"/>
</dbReference>
<feature type="domain" description="Nuclear receptor" evidence="9">
    <location>
        <begin position="9"/>
        <end position="88"/>
    </location>
</feature>
<dbReference type="SMART" id="SM00399">
    <property type="entry name" value="ZnF_C4"/>
    <property type="match status" value="2"/>
</dbReference>
<dbReference type="PANTHER" id="PTHR24082">
    <property type="entry name" value="NUCLEAR HORMONE RECEPTOR"/>
    <property type="match status" value="1"/>
</dbReference>
<dbReference type="Gene3D" id="3.30.50.10">
    <property type="entry name" value="Erythroid Transcription Factor GATA-1, subunit A"/>
    <property type="match status" value="2"/>
</dbReference>
<dbReference type="GO" id="GO:0000978">
    <property type="term" value="F:RNA polymerase II cis-regulatory region sequence-specific DNA binding"/>
    <property type="evidence" value="ECO:0007669"/>
    <property type="project" value="TreeGrafter"/>
</dbReference>
<evidence type="ECO:0000256" key="6">
    <source>
        <dbReference type="ARBA" id="ARBA00023163"/>
    </source>
</evidence>
<dbReference type="CDD" id="cd06916">
    <property type="entry name" value="NR_DBD_like"/>
    <property type="match status" value="2"/>
</dbReference>
<dbReference type="InterPro" id="IPR050234">
    <property type="entry name" value="Nuclear_hormone_rcpt_NR1"/>
</dbReference>
<keyword evidence="6" id="KW-0804">Transcription</keyword>
<evidence type="ECO:0000256" key="4">
    <source>
        <dbReference type="ARBA" id="ARBA00023015"/>
    </source>
</evidence>
<dbReference type="InterPro" id="IPR035500">
    <property type="entry name" value="NHR-like_dom_sf"/>
</dbReference>
<dbReference type="GO" id="GO:0045944">
    <property type="term" value="P:positive regulation of transcription by RNA polymerase II"/>
    <property type="evidence" value="ECO:0007669"/>
    <property type="project" value="TreeGrafter"/>
</dbReference>
<evidence type="ECO:0000256" key="3">
    <source>
        <dbReference type="ARBA" id="ARBA00022833"/>
    </source>
</evidence>
<dbReference type="PANTHER" id="PTHR24082:SF507">
    <property type="entry name" value="BILE ACID RECEPTOR-RELATED"/>
    <property type="match status" value="1"/>
</dbReference>
<dbReference type="SUPFAM" id="SSF57716">
    <property type="entry name" value="Glucocorticoid receptor-like (DNA-binding domain)"/>
    <property type="match status" value="2"/>
</dbReference>
<dbReference type="GO" id="GO:0004879">
    <property type="term" value="F:nuclear receptor activity"/>
    <property type="evidence" value="ECO:0007669"/>
    <property type="project" value="TreeGrafter"/>
</dbReference>
<dbReference type="GO" id="GO:0030154">
    <property type="term" value="P:cell differentiation"/>
    <property type="evidence" value="ECO:0007669"/>
    <property type="project" value="TreeGrafter"/>
</dbReference>
<comment type="caution">
    <text evidence="10">The sequence shown here is derived from an EMBL/GenBank/DDBJ whole genome shotgun (WGS) entry which is preliminary data.</text>
</comment>
<evidence type="ECO:0000256" key="7">
    <source>
        <dbReference type="ARBA" id="ARBA00023170"/>
    </source>
</evidence>
<keyword evidence="4" id="KW-0805">Transcription regulation</keyword>
<dbReference type="Pfam" id="PF00105">
    <property type="entry name" value="zf-C4"/>
    <property type="match status" value="2"/>
</dbReference>
<keyword evidence="8" id="KW-0539">Nucleus</keyword>
<reference evidence="10" key="1">
    <citation type="submission" date="2021-02" db="EMBL/GenBank/DDBJ databases">
        <authorList>
            <person name="Nowell W R."/>
        </authorList>
    </citation>
    <scope>NUCLEOTIDE SEQUENCE</scope>
</reference>
<accession>A0A814GJ35</accession>
<evidence type="ECO:0000259" key="9">
    <source>
        <dbReference type="PROSITE" id="PS51030"/>
    </source>
</evidence>
<dbReference type="PRINTS" id="PR00047">
    <property type="entry name" value="STROIDFINGER"/>
</dbReference>
<keyword evidence="1" id="KW-0479">Metal-binding</keyword>
<evidence type="ECO:0000256" key="1">
    <source>
        <dbReference type="ARBA" id="ARBA00022723"/>
    </source>
</evidence>
<dbReference type="InterPro" id="IPR013088">
    <property type="entry name" value="Znf_NHR/GATA"/>
</dbReference>
<proteinExistence type="predicted"/>
<feature type="domain" description="Nuclear receptor" evidence="9">
    <location>
        <begin position="97"/>
        <end position="174"/>
    </location>
</feature>
<dbReference type="GO" id="GO:0008270">
    <property type="term" value="F:zinc ion binding"/>
    <property type="evidence" value="ECO:0007669"/>
    <property type="project" value="UniProtKB-KW"/>
</dbReference>
<dbReference type="Gene3D" id="1.10.565.10">
    <property type="entry name" value="Retinoid X Receptor"/>
    <property type="match status" value="1"/>
</dbReference>
<name>A0A814GJ35_9BILA</name>
<sequence length="707" mass="81376">MLSANLNEDEHCKICGDLASGWHCGAITCEACKKFFLRSISINDEEKKKYKCQKNLNCLITKRSRTQCQYCRLQKCISVGMKSHETIESKIEDLYKKLPCVICNASASGIHFGAVTCEACKGFFRRSIKENALEQYHCIENNNCEIISTSKITCRACRFRKCIQTGMSMNASRIGRQSNLFKESIRQFQNNSTSIATVIDSVRIASMAKKRKTNNKNDKIFASNNEIDIELSPTIKTFIENVYNAYLVYLKDLPKCIPYETVWSTMASQMIIYAQAIMNFCQNFTNMSNKYEIISSSINSVIMITLLPDKTLMKSSYEIIQSTWNYWQAESTLLMELNAYVPQLTQAEHLFRSYESKLRNLQLDEKEFSLFLLMIITRNNLNVINESNKSWSKYQYECIQAFCEYTQARRSNINREFSIEIYDIIFLVSQLRSLNHHITQCFINLPWPYVRNLPSFFYRIFLPSTTNRTSILNSNYDSLSLSSVKSSLNSINRYDVELFSDCLNSNSMDTSNKVHLIDYPGVTDPVKTIAHLNQNYSVFSTFYVIVVRAGTDYNSAAELINELQMSASSSPITSLTETHQQVVNATTATQMEPINGSLSTDQNRIEQKYGLNQSAKFVVIITGIDTITDSLIENELNEALNKRLKIDKDLICMCYNKEAIDDENYLRLHEPRNLPGISDVRTFLTKHFNQILDKHSNFNTYKYREQL</sequence>
<dbReference type="GO" id="GO:0000122">
    <property type="term" value="P:negative regulation of transcription by RNA polymerase II"/>
    <property type="evidence" value="ECO:0007669"/>
    <property type="project" value="TreeGrafter"/>
</dbReference>
<keyword evidence="2" id="KW-0863">Zinc-finger</keyword>
<dbReference type="AlphaFoldDB" id="A0A814GJ35"/>
<evidence type="ECO:0000256" key="5">
    <source>
        <dbReference type="ARBA" id="ARBA00023125"/>
    </source>
</evidence>
<evidence type="ECO:0000313" key="10">
    <source>
        <dbReference type="EMBL" id="CAF0997149.1"/>
    </source>
</evidence>
<protein>
    <recommendedName>
        <fullName evidence="9">Nuclear receptor domain-containing protein</fullName>
    </recommendedName>
</protein>
<evidence type="ECO:0000256" key="8">
    <source>
        <dbReference type="ARBA" id="ARBA00023242"/>
    </source>
</evidence>
<dbReference type="SUPFAM" id="SSF48508">
    <property type="entry name" value="Nuclear receptor ligand-binding domain"/>
    <property type="match status" value="1"/>
</dbReference>
<dbReference type="PROSITE" id="PS00031">
    <property type="entry name" value="NUCLEAR_REC_DBD_1"/>
    <property type="match status" value="1"/>
</dbReference>
<evidence type="ECO:0000313" key="11">
    <source>
        <dbReference type="Proteomes" id="UP000663864"/>
    </source>
</evidence>
<organism evidence="10 11">
    <name type="scientific">Rotaria sordida</name>
    <dbReference type="NCBI Taxonomy" id="392033"/>
    <lineage>
        <taxon>Eukaryota</taxon>
        <taxon>Metazoa</taxon>
        <taxon>Spiralia</taxon>
        <taxon>Gnathifera</taxon>
        <taxon>Rotifera</taxon>
        <taxon>Eurotatoria</taxon>
        <taxon>Bdelloidea</taxon>
        <taxon>Philodinida</taxon>
        <taxon>Philodinidae</taxon>
        <taxon>Rotaria</taxon>
    </lineage>
</organism>
<dbReference type="InterPro" id="IPR001628">
    <property type="entry name" value="Znf_hrmn_rcpt"/>
</dbReference>
<evidence type="ECO:0000256" key="2">
    <source>
        <dbReference type="ARBA" id="ARBA00022771"/>
    </source>
</evidence>
<keyword evidence="5" id="KW-0238">DNA-binding</keyword>
<keyword evidence="3" id="KW-0862">Zinc</keyword>
<gene>
    <name evidence="10" type="ORF">ZHD862_LOCUS12330</name>
</gene>
<keyword evidence="7" id="KW-0675">Receptor</keyword>